<evidence type="ECO:0000313" key="2">
    <source>
        <dbReference type="EMBL" id="GBO18222.1"/>
    </source>
</evidence>
<evidence type="ECO:0000256" key="1">
    <source>
        <dbReference type="SAM" id="MobiDB-lite"/>
    </source>
</evidence>
<sequence length="123" mass="13761">MKEKSREVYPYDNWVYEEGNKRKHTNGLGRTTTLFSAPSPPSSRRSLFRNSDESPSLSPETGNGSCYYKWGICKAADIVRMIEIVPFYRGGGQRAFVFFHTPSDMSDSLPFLAHVLGFLASGG</sequence>
<feature type="region of interest" description="Disordered" evidence="1">
    <location>
        <begin position="22"/>
        <end position="64"/>
    </location>
</feature>
<dbReference type="Proteomes" id="UP000499080">
    <property type="component" value="Unassembled WGS sequence"/>
</dbReference>
<organism evidence="2 3">
    <name type="scientific">Araneus ventricosus</name>
    <name type="common">Orbweaver spider</name>
    <name type="synonym">Epeira ventricosa</name>
    <dbReference type="NCBI Taxonomy" id="182803"/>
    <lineage>
        <taxon>Eukaryota</taxon>
        <taxon>Metazoa</taxon>
        <taxon>Ecdysozoa</taxon>
        <taxon>Arthropoda</taxon>
        <taxon>Chelicerata</taxon>
        <taxon>Arachnida</taxon>
        <taxon>Araneae</taxon>
        <taxon>Araneomorphae</taxon>
        <taxon>Entelegynae</taxon>
        <taxon>Araneoidea</taxon>
        <taxon>Araneidae</taxon>
        <taxon>Araneus</taxon>
    </lineage>
</organism>
<dbReference type="EMBL" id="BGPR01041865">
    <property type="protein sequence ID" value="GBO18222.1"/>
    <property type="molecule type" value="Genomic_DNA"/>
</dbReference>
<feature type="compositionally biased region" description="Polar residues" evidence="1">
    <location>
        <begin position="53"/>
        <end position="64"/>
    </location>
</feature>
<keyword evidence="3" id="KW-1185">Reference proteome</keyword>
<proteinExistence type="predicted"/>
<protein>
    <submittedName>
        <fullName evidence="2">Uncharacterized protein</fullName>
    </submittedName>
</protein>
<evidence type="ECO:0000313" key="3">
    <source>
        <dbReference type="Proteomes" id="UP000499080"/>
    </source>
</evidence>
<name>A0A4Y2V115_ARAVE</name>
<gene>
    <name evidence="2" type="ORF">AVEN_210487_1</name>
</gene>
<dbReference type="AlphaFoldDB" id="A0A4Y2V115"/>
<comment type="caution">
    <text evidence="2">The sequence shown here is derived from an EMBL/GenBank/DDBJ whole genome shotgun (WGS) entry which is preliminary data.</text>
</comment>
<reference evidence="2 3" key="1">
    <citation type="journal article" date="2019" name="Sci. Rep.">
        <title>Orb-weaving spider Araneus ventricosus genome elucidates the spidroin gene catalogue.</title>
        <authorList>
            <person name="Kono N."/>
            <person name="Nakamura H."/>
            <person name="Ohtoshi R."/>
            <person name="Moran D.A.P."/>
            <person name="Shinohara A."/>
            <person name="Yoshida Y."/>
            <person name="Fujiwara M."/>
            <person name="Mori M."/>
            <person name="Tomita M."/>
            <person name="Arakawa K."/>
        </authorList>
    </citation>
    <scope>NUCLEOTIDE SEQUENCE [LARGE SCALE GENOMIC DNA]</scope>
</reference>
<accession>A0A4Y2V115</accession>